<sequence length="672" mass="75955">MCSYIHGRSEVDVLGTLTKLEYLNLSSEYCHIKRLPEALGIFSNLKYLNLSGFQQLEELPTSFGNIRSLMHLDLSHCSAVKGIPEAMGSLTSLQFLNLSECHNIFENDLDIETKVEAISNLNKLQYLNLSKLGDEHKTSTFESFLDCMKTLSNLEHLDLSGNEILTSLPDCFSRLRKLHTLDLSWCTNLQTIPASIGQTDSLKYIHNIGCPFLKLSTVFHLNKGLVALPHFMVHLNDDSSCSNIVQLKDVNIPMLEISSLENVRSVKEVQIIRLVEKQRVKRLILEWTKDSERSVEDVEVLGELIPPRTLMMLDIAGYNGSKFPDWIMGMASYLPNLVRMNLTGIPNCISLPPLGQLPNLEELSLEQMRSIVKIDGGLCGGPRPFPRLKGFYLRYMKNLEIWNTTYSCSGEGMSEFMFPSLCEVHIDCCPKLRLTPCPPITEKWVIAESDGVMSSWEESVLGTTVAFCSLPAVTAMDVRRCNVPMREWRLLHHLSSIEVLCIRDFSDLAISAETIQALSSLQSLRLDNYRWKVVKLPDWLGHLTSLKELEICCYEVEASLESIKHLTSLKKLSLSDCEAMTTLPHSMEDLTSLEELTIVSCPDLIDFPEGMGRLTSLNKLEIRHCESIKSLPNGIENLTRLAYIRIIGCPELQHWYELEGNKKKLANVEKLV</sequence>
<protein>
    <recommendedName>
        <fullName evidence="7">NB-ARC domain-containing protein</fullName>
    </recommendedName>
</protein>
<dbReference type="Proteomes" id="UP000006038">
    <property type="component" value="Chromosome 11"/>
</dbReference>
<feature type="domain" description="R13L1/DRL21-like LRR repeat region" evidence="4">
    <location>
        <begin position="245"/>
        <end position="368"/>
    </location>
</feature>
<name>J3N6T3_ORYBR</name>
<evidence type="ECO:0000256" key="1">
    <source>
        <dbReference type="ARBA" id="ARBA00022614"/>
    </source>
</evidence>
<evidence type="ECO:0000313" key="6">
    <source>
        <dbReference type="Proteomes" id="UP000006038"/>
    </source>
</evidence>
<evidence type="ECO:0008006" key="7">
    <source>
        <dbReference type="Google" id="ProtNLM"/>
    </source>
</evidence>
<dbReference type="SMART" id="SM00369">
    <property type="entry name" value="LRR_TYP"/>
    <property type="match status" value="3"/>
</dbReference>
<dbReference type="PROSITE" id="PS51450">
    <property type="entry name" value="LRR"/>
    <property type="match status" value="1"/>
</dbReference>
<feature type="domain" description="Disease resistance R13L4/SHOC-2-like LRR" evidence="3">
    <location>
        <begin position="478"/>
        <end position="651"/>
    </location>
</feature>
<dbReference type="STRING" id="4533.J3N6T3"/>
<dbReference type="InterPro" id="IPR003591">
    <property type="entry name" value="Leu-rich_rpt_typical-subtyp"/>
</dbReference>
<dbReference type="OMA" id="MHELAIL"/>
<organism evidence="5">
    <name type="scientific">Oryza brachyantha</name>
    <name type="common">malo sina</name>
    <dbReference type="NCBI Taxonomy" id="4533"/>
    <lineage>
        <taxon>Eukaryota</taxon>
        <taxon>Viridiplantae</taxon>
        <taxon>Streptophyta</taxon>
        <taxon>Embryophyta</taxon>
        <taxon>Tracheophyta</taxon>
        <taxon>Spermatophyta</taxon>
        <taxon>Magnoliopsida</taxon>
        <taxon>Liliopsida</taxon>
        <taxon>Poales</taxon>
        <taxon>Poaceae</taxon>
        <taxon>BOP clade</taxon>
        <taxon>Oryzoideae</taxon>
        <taxon>Oryzeae</taxon>
        <taxon>Oryzinae</taxon>
        <taxon>Oryza</taxon>
    </lineage>
</organism>
<evidence type="ECO:0000256" key="2">
    <source>
        <dbReference type="ARBA" id="ARBA00022737"/>
    </source>
</evidence>
<keyword evidence="6" id="KW-1185">Reference proteome</keyword>
<dbReference type="SUPFAM" id="SSF52047">
    <property type="entry name" value="RNI-like"/>
    <property type="match status" value="1"/>
</dbReference>
<evidence type="ECO:0000259" key="4">
    <source>
        <dbReference type="Pfam" id="PF25019"/>
    </source>
</evidence>
<dbReference type="SUPFAM" id="SSF52058">
    <property type="entry name" value="L domain-like"/>
    <property type="match status" value="1"/>
</dbReference>
<dbReference type="InterPro" id="IPR055414">
    <property type="entry name" value="LRR_R13L4/SHOC2-like"/>
</dbReference>
<dbReference type="PANTHER" id="PTHR47186:SF3">
    <property type="entry name" value="OS09G0267800 PROTEIN"/>
    <property type="match status" value="1"/>
</dbReference>
<dbReference type="eggNOG" id="KOG0619">
    <property type="taxonomic scope" value="Eukaryota"/>
</dbReference>
<dbReference type="EnsemblPlants" id="OB11G15190.1">
    <property type="protein sequence ID" value="OB11G15190.1"/>
    <property type="gene ID" value="OB11G15190"/>
</dbReference>
<feature type="domain" description="Disease resistance R13L4/SHOC-2-like LRR" evidence="3">
    <location>
        <begin position="8"/>
        <end position="163"/>
    </location>
</feature>
<dbReference type="Gramene" id="OB11G15190.1">
    <property type="protein sequence ID" value="OB11G15190.1"/>
    <property type="gene ID" value="OB11G15190"/>
</dbReference>
<dbReference type="InterPro" id="IPR056789">
    <property type="entry name" value="LRR_R13L1-DRL21"/>
</dbReference>
<dbReference type="AlphaFoldDB" id="J3N6T3"/>
<evidence type="ECO:0000259" key="3">
    <source>
        <dbReference type="Pfam" id="PF23598"/>
    </source>
</evidence>
<dbReference type="HOGENOM" id="CLU_000837_15_0_1"/>
<dbReference type="Pfam" id="PF23598">
    <property type="entry name" value="LRR_14"/>
    <property type="match status" value="2"/>
</dbReference>
<proteinExistence type="predicted"/>
<dbReference type="Pfam" id="PF25019">
    <property type="entry name" value="LRR_R13L1-DRL21"/>
    <property type="match status" value="1"/>
</dbReference>
<dbReference type="Gene3D" id="3.80.10.10">
    <property type="entry name" value="Ribonuclease Inhibitor"/>
    <property type="match status" value="3"/>
</dbReference>
<reference evidence="5" key="2">
    <citation type="submission" date="2013-04" db="UniProtKB">
        <authorList>
            <consortium name="EnsemblPlants"/>
        </authorList>
    </citation>
    <scope>IDENTIFICATION</scope>
</reference>
<keyword evidence="1" id="KW-0433">Leucine-rich repeat</keyword>
<accession>J3N6T3</accession>
<dbReference type="eggNOG" id="KOG4658">
    <property type="taxonomic scope" value="Eukaryota"/>
</dbReference>
<dbReference type="PANTHER" id="PTHR47186">
    <property type="entry name" value="LEUCINE-RICH REPEAT-CONTAINING PROTEIN 57"/>
    <property type="match status" value="1"/>
</dbReference>
<keyword evidence="2" id="KW-0677">Repeat</keyword>
<evidence type="ECO:0000313" key="5">
    <source>
        <dbReference type="EnsemblPlants" id="OB11G15190.1"/>
    </source>
</evidence>
<dbReference type="InterPro" id="IPR001611">
    <property type="entry name" value="Leu-rich_rpt"/>
</dbReference>
<dbReference type="InterPro" id="IPR032675">
    <property type="entry name" value="LRR_dom_sf"/>
</dbReference>
<reference evidence="5" key="1">
    <citation type="journal article" date="2013" name="Nat. Commun.">
        <title>Whole-genome sequencing of Oryza brachyantha reveals mechanisms underlying Oryza genome evolution.</title>
        <authorList>
            <person name="Chen J."/>
            <person name="Huang Q."/>
            <person name="Gao D."/>
            <person name="Wang J."/>
            <person name="Lang Y."/>
            <person name="Liu T."/>
            <person name="Li B."/>
            <person name="Bai Z."/>
            <person name="Luis Goicoechea J."/>
            <person name="Liang C."/>
            <person name="Chen C."/>
            <person name="Zhang W."/>
            <person name="Sun S."/>
            <person name="Liao Y."/>
            <person name="Zhang X."/>
            <person name="Yang L."/>
            <person name="Song C."/>
            <person name="Wang M."/>
            <person name="Shi J."/>
            <person name="Liu G."/>
            <person name="Liu J."/>
            <person name="Zhou H."/>
            <person name="Zhou W."/>
            <person name="Yu Q."/>
            <person name="An N."/>
            <person name="Chen Y."/>
            <person name="Cai Q."/>
            <person name="Wang B."/>
            <person name="Liu B."/>
            <person name="Min J."/>
            <person name="Huang Y."/>
            <person name="Wu H."/>
            <person name="Li Z."/>
            <person name="Zhang Y."/>
            <person name="Yin Y."/>
            <person name="Song W."/>
            <person name="Jiang J."/>
            <person name="Jackson S.A."/>
            <person name="Wing R.A."/>
            <person name="Wang J."/>
            <person name="Chen M."/>
        </authorList>
    </citation>
    <scope>NUCLEOTIDE SEQUENCE [LARGE SCALE GENOMIC DNA]</scope>
    <source>
        <strain evidence="5">cv. IRGC 101232</strain>
    </source>
</reference>